<dbReference type="SUPFAM" id="SSF51182">
    <property type="entry name" value="RmlC-like cupins"/>
    <property type="match status" value="1"/>
</dbReference>
<accession>A0A2P7RM83</accession>
<organism evidence="4 5">
    <name type="scientific">Pseudaminobacter soli</name>
    <name type="common">ex Li et al. 2025</name>
    <dbReference type="NCBI Taxonomy" id="1295366"/>
    <lineage>
        <taxon>Bacteria</taxon>
        <taxon>Pseudomonadati</taxon>
        <taxon>Pseudomonadota</taxon>
        <taxon>Alphaproteobacteria</taxon>
        <taxon>Hyphomicrobiales</taxon>
        <taxon>Phyllobacteriaceae</taxon>
        <taxon>Pseudaminobacter</taxon>
    </lineage>
</organism>
<evidence type="ECO:0000259" key="3">
    <source>
        <dbReference type="PROSITE" id="PS50943"/>
    </source>
</evidence>
<dbReference type="InterPro" id="IPR013096">
    <property type="entry name" value="Cupin_2"/>
</dbReference>
<dbReference type="AlphaFoldDB" id="A0A2P7RM83"/>
<name>A0A2P7RM83_9HYPH</name>
<dbReference type="Proteomes" id="UP000240653">
    <property type="component" value="Unassembled WGS sequence"/>
</dbReference>
<evidence type="ECO:0000256" key="1">
    <source>
        <dbReference type="ARBA" id="ARBA00023125"/>
    </source>
</evidence>
<dbReference type="RefSeq" id="WP_106727584.1">
    <property type="nucleotide sequence ID" value="NZ_PXYL01000040.1"/>
</dbReference>
<evidence type="ECO:0000313" key="5">
    <source>
        <dbReference type="Proteomes" id="UP000240653"/>
    </source>
</evidence>
<feature type="compositionally biased region" description="Polar residues" evidence="2">
    <location>
        <begin position="1"/>
        <end position="10"/>
    </location>
</feature>
<dbReference type="GO" id="GO:0005829">
    <property type="term" value="C:cytosol"/>
    <property type="evidence" value="ECO:0007669"/>
    <property type="project" value="TreeGrafter"/>
</dbReference>
<keyword evidence="5" id="KW-1185">Reference proteome</keyword>
<dbReference type="Gene3D" id="2.60.120.10">
    <property type="entry name" value="Jelly Rolls"/>
    <property type="match status" value="1"/>
</dbReference>
<dbReference type="InterPro" id="IPR001387">
    <property type="entry name" value="Cro/C1-type_HTH"/>
</dbReference>
<keyword evidence="1" id="KW-0238">DNA-binding</keyword>
<dbReference type="PANTHER" id="PTHR46797:SF25">
    <property type="entry name" value="TRANSCRIPTIONAL REGULATOR"/>
    <property type="match status" value="1"/>
</dbReference>
<evidence type="ECO:0000256" key="2">
    <source>
        <dbReference type="SAM" id="MobiDB-lite"/>
    </source>
</evidence>
<dbReference type="InterPro" id="IPR014710">
    <property type="entry name" value="RmlC-like_jellyroll"/>
</dbReference>
<comment type="caution">
    <text evidence="4">The sequence shown here is derived from an EMBL/GenBank/DDBJ whole genome shotgun (WGS) entry which is preliminary data.</text>
</comment>
<dbReference type="GO" id="GO:0003700">
    <property type="term" value="F:DNA-binding transcription factor activity"/>
    <property type="evidence" value="ECO:0007669"/>
    <property type="project" value="TreeGrafter"/>
</dbReference>
<feature type="compositionally biased region" description="Basic and acidic residues" evidence="2">
    <location>
        <begin position="12"/>
        <end position="21"/>
    </location>
</feature>
<dbReference type="EMBL" id="PXYL01000040">
    <property type="protein sequence ID" value="PSJ51334.1"/>
    <property type="molecule type" value="Genomic_DNA"/>
</dbReference>
<dbReference type="CDD" id="cd02209">
    <property type="entry name" value="cupin_XRE_C"/>
    <property type="match status" value="1"/>
</dbReference>
<protein>
    <submittedName>
        <fullName evidence="4">Transcriptional regulator</fullName>
    </submittedName>
</protein>
<dbReference type="InterPro" id="IPR050807">
    <property type="entry name" value="TransReg_Diox_bact_type"/>
</dbReference>
<proteinExistence type="predicted"/>
<dbReference type="CDD" id="cd00093">
    <property type="entry name" value="HTH_XRE"/>
    <property type="match status" value="1"/>
</dbReference>
<dbReference type="InterPro" id="IPR011051">
    <property type="entry name" value="RmlC_Cupin_sf"/>
</dbReference>
<dbReference type="PANTHER" id="PTHR46797">
    <property type="entry name" value="HTH-TYPE TRANSCRIPTIONAL REGULATOR"/>
    <property type="match status" value="1"/>
</dbReference>
<dbReference type="SMART" id="SM00530">
    <property type="entry name" value="HTH_XRE"/>
    <property type="match status" value="1"/>
</dbReference>
<dbReference type="Pfam" id="PF07883">
    <property type="entry name" value="Cupin_2"/>
    <property type="match status" value="1"/>
</dbReference>
<dbReference type="GO" id="GO:0003677">
    <property type="term" value="F:DNA binding"/>
    <property type="evidence" value="ECO:0007669"/>
    <property type="project" value="UniProtKB-KW"/>
</dbReference>
<evidence type="ECO:0000313" key="4">
    <source>
        <dbReference type="EMBL" id="PSJ51334.1"/>
    </source>
</evidence>
<dbReference type="Pfam" id="PF01381">
    <property type="entry name" value="HTH_3"/>
    <property type="match status" value="1"/>
</dbReference>
<dbReference type="Gene3D" id="1.10.260.40">
    <property type="entry name" value="lambda repressor-like DNA-binding domains"/>
    <property type="match status" value="1"/>
</dbReference>
<dbReference type="PROSITE" id="PS50943">
    <property type="entry name" value="HTH_CROC1"/>
    <property type="match status" value="1"/>
</dbReference>
<dbReference type="OrthoDB" id="9805356at2"/>
<feature type="region of interest" description="Disordered" evidence="2">
    <location>
        <begin position="1"/>
        <end position="21"/>
    </location>
</feature>
<sequence length="227" mass="24219">MNAEAVTSQVAGREENSLGQRLRERRTGLGLTLKEVADKAGFSVGFISQIERGITTPSLTSLVAVCRVLDADVSQFLSQPRGEGPVTRHEQRPAYAIGDSANAITYERLSAAFPGSALTSVLMHHPASYRTELTTHEGEEIFFVLQGALTVEVDGEATVLEAGDSIHFASTRPHASWNHASEAATILHTCTMDVFNNSGSDTAAPVAVSRAGRGNIATHPNLKLHQS</sequence>
<reference evidence="4 5" key="1">
    <citation type="submission" date="2018-03" db="EMBL/GenBank/DDBJ databases">
        <title>The draft genome of Mesorhizobium soli JCM 19897.</title>
        <authorList>
            <person name="Li L."/>
            <person name="Liu L."/>
            <person name="Liang L."/>
            <person name="Wang T."/>
            <person name="Zhang X."/>
        </authorList>
    </citation>
    <scope>NUCLEOTIDE SEQUENCE [LARGE SCALE GENOMIC DNA]</scope>
    <source>
        <strain evidence="4 5">JCM 19897</strain>
    </source>
</reference>
<dbReference type="InterPro" id="IPR010982">
    <property type="entry name" value="Lambda_DNA-bd_dom_sf"/>
</dbReference>
<gene>
    <name evidence="4" type="ORF">C7I85_29660</name>
</gene>
<dbReference type="SUPFAM" id="SSF47413">
    <property type="entry name" value="lambda repressor-like DNA-binding domains"/>
    <property type="match status" value="1"/>
</dbReference>
<feature type="domain" description="HTH cro/C1-type" evidence="3">
    <location>
        <begin position="22"/>
        <end position="76"/>
    </location>
</feature>